<evidence type="ECO:0000313" key="2">
    <source>
        <dbReference type="Proteomes" id="UP000050863"/>
    </source>
</evidence>
<proteinExistence type="predicted"/>
<evidence type="ECO:0008006" key="3">
    <source>
        <dbReference type="Google" id="ProtNLM"/>
    </source>
</evidence>
<accession>A0A0R3M310</accession>
<dbReference type="Proteomes" id="UP000050863">
    <property type="component" value="Unassembled WGS sequence"/>
</dbReference>
<organism evidence="1 2">
    <name type="scientific">Bradyrhizobium jicamae</name>
    <dbReference type="NCBI Taxonomy" id="280332"/>
    <lineage>
        <taxon>Bacteria</taxon>
        <taxon>Pseudomonadati</taxon>
        <taxon>Pseudomonadota</taxon>
        <taxon>Alphaproteobacteria</taxon>
        <taxon>Hyphomicrobiales</taxon>
        <taxon>Nitrobacteraceae</taxon>
        <taxon>Bradyrhizobium</taxon>
    </lineage>
</organism>
<comment type="caution">
    <text evidence="1">The sequence shown here is derived from an EMBL/GenBank/DDBJ whole genome shotgun (WGS) entry which is preliminary data.</text>
</comment>
<gene>
    <name evidence="1" type="ORF">CQ12_10730</name>
</gene>
<reference evidence="1 2" key="1">
    <citation type="submission" date="2014-03" db="EMBL/GenBank/DDBJ databases">
        <title>Bradyrhizobium valentinum sp. nov., isolated from effective nodules of Lupinus mariae-josephae, a lupine endemic of basic-lime soils in Eastern Spain.</title>
        <authorList>
            <person name="Duran D."/>
            <person name="Rey L."/>
            <person name="Navarro A."/>
            <person name="Busquets A."/>
            <person name="Imperial J."/>
            <person name="Ruiz-Argueso T."/>
        </authorList>
    </citation>
    <scope>NUCLEOTIDE SEQUENCE [LARGE SCALE GENOMIC DNA]</scope>
    <source>
        <strain evidence="1 2">PAC68</strain>
    </source>
</reference>
<name>A0A0R3M310_9BRAD</name>
<dbReference type="STRING" id="280332.CQ12_10730"/>
<sequence>MMFDQLVKRAVKFEQAAHKLLSMHEGAASRVVDARQSLARVTALSIKQEDMVKQAVRCIEVEVFRAAHVLAFAAFIDYLHELAGRDDFVALNAARDKWNIASVEDIRERFSDHNFIEGLEAAKLITKAEKKAFQGLLTRRNECAHPSDFYPDMNQSLGYVSEALSRIEALKSRYP</sequence>
<evidence type="ECO:0000313" key="1">
    <source>
        <dbReference type="EMBL" id="KRR14599.1"/>
    </source>
</evidence>
<dbReference type="EMBL" id="LLXZ01000012">
    <property type="protein sequence ID" value="KRR14599.1"/>
    <property type="molecule type" value="Genomic_DNA"/>
</dbReference>
<keyword evidence="2" id="KW-1185">Reference proteome</keyword>
<protein>
    <recommendedName>
        <fullName evidence="3">RiboL-PSP-HEPN domain-containing protein</fullName>
    </recommendedName>
</protein>
<dbReference type="AlphaFoldDB" id="A0A0R3M310"/>